<dbReference type="AlphaFoldDB" id="A0A976RSM3"/>
<evidence type="ECO:0000313" key="2">
    <source>
        <dbReference type="EMBL" id="UQS87108.1"/>
    </source>
</evidence>
<dbReference type="InterPro" id="IPR013830">
    <property type="entry name" value="SGNH_hydro"/>
</dbReference>
<evidence type="ECO:0000313" key="3">
    <source>
        <dbReference type="Proteomes" id="UP000831181"/>
    </source>
</evidence>
<keyword evidence="2" id="KW-0378">Hydrolase</keyword>
<evidence type="ECO:0000259" key="1">
    <source>
        <dbReference type="Pfam" id="PF13472"/>
    </source>
</evidence>
<reference evidence="2" key="1">
    <citation type="journal article" date="2022" name="Int. J. Syst. Evol. Microbiol.">
        <title>Apilactobacillus apisilvae sp. nov., Nicolia spurrieriana gen. nov. sp. nov., Bombilactobacillus folatiphilus sp. nov. and Bombilactobacillus thymidiniphilus sp. nov., four new lactic acid bacterial isolates from stingless bees Tetragonula carbonaria and Austroplebeia australis.</title>
        <authorList>
            <person name="Oliphant S.A."/>
            <person name="Watson-Haigh N.S."/>
            <person name="Sumby K.M."/>
            <person name="Gardner J."/>
            <person name="Groom S."/>
            <person name="Jiranek V."/>
        </authorList>
    </citation>
    <scope>NUCLEOTIDE SEQUENCE</scope>
    <source>
        <strain evidence="2">SGEP1_A5</strain>
    </source>
</reference>
<accession>A0A976RSM3</accession>
<organism evidence="2 3">
    <name type="scientific">Nicoliella spurrieriana</name>
    <dbReference type="NCBI Taxonomy" id="2925830"/>
    <lineage>
        <taxon>Bacteria</taxon>
        <taxon>Bacillati</taxon>
        <taxon>Bacillota</taxon>
        <taxon>Bacilli</taxon>
        <taxon>Lactobacillales</taxon>
        <taxon>Lactobacillaceae</taxon>
        <taxon>Nicoliella</taxon>
    </lineage>
</organism>
<protein>
    <submittedName>
        <fullName evidence="2">SGNH/GDSL hydrolase family protein</fullName>
    </submittedName>
</protein>
<dbReference type="GO" id="GO:0016787">
    <property type="term" value="F:hydrolase activity"/>
    <property type="evidence" value="ECO:0007669"/>
    <property type="project" value="UniProtKB-KW"/>
</dbReference>
<name>A0A976RSM3_9LACO</name>
<dbReference type="PANTHER" id="PTHR30383">
    <property type="entry name" value="THIOESTERASE 1/PROTEASE 1/LYSOPHOSPHOLIPASE L1"/>
    <property type="match status" value="1"/>
</dbReference>
<feature type="domain" description="SGNH hydrolase-type esterase" evidence="1">
    <location>
        <begin position="5"/>
        <end position="185"/>
    </location>
</feature>
<dbReference type="Pfam" id="PF13472">
    <property type="entry name" value="Lipase_GDSL_2"/>
    <property type="match status" value="1"/>
</dbReference>
<sequence>MKILALGDSITNGYDGERDLTNGTYPQELSKLLNCEVTNYGVNNAMITRHEYGDLTPRVNSVDFTKYDLIIIFYGTNDYAHMSSSLTDVENELGHAVEAIKAKNPKATLLGIVPMNRWDFNHNADQIVRGGGYTFHQLQAGIAKTYAEHEVACLDWNKVAPRLLTDDNYQERLHDSHLHPNAKMYGIMADYIAKFIREHHLI</sequence>
<dbReference type="RefSeq" id="WP_260116908.1">
    <property type="nucleotide sequence ID" value="NZ_CP093361.1"/>
</dbReference>
<dbReference type="SUPFAM" id="SSF52266">
    <property type="entry name" value="SGNH hydrolase"/>
    <property type="match status" value="1"/>
</dbReference>
<proteinExistence type="predicted"/>
<dbReference type="KEGG" id="lbe:MOO44_02805"/>
<dbReference type="CDD" id="cd00229">
    <property type="entry name" value="SGNH_hydrolase"/>
    <property type="match status" value="1"/>
</dbReference>
<dbReference type="Proteomes" id="UP000831181">
    <property type="component" value="Chromosome"/>
</dbReference>
<dbReference type="EMBL" id="CP093361">
    <property type="protein sequence ID" value="UQS87108.1"/>
    <property type="molecule type" value="Genomic_DNA"/>
</dbReference>
<gene>
    <name evidence="2" type="ORF">MOO44_02805</name>
</gene>
<dbReference type="Gene3D" id="3.40.50.1110">
    <property type="entry name" value="SGNH hydrolase"/>
    <property type="match status" value="1"/>
</dbReference>
<dbReference type="InterPro" id="IPR036514">
    <property type="entry name" value="SGNH_hydro_sf"/>
</dbReference>
<dbReference type="InterPro" id="IPR051532">
    <property type="entry name" value="Ester_Hydrolysis_Enzymes"/>
</dbReference>
<keyword evidence="3" id="KW-1185">Reference proteome</keyword>